<organism evidence="2 3">
    <name type="scientific">Anaeroplasma bactoclasticum</name>
    <dbReference type="NCBI Taxonomy" id="2088"/>
    <lineage>
        <taxon>Bacteria</taxon>
        <taxon>Bacillati</taxon>
        <taxon>Mycoplasmatota</taxon>
        <taxon>Mollicutes</taxon>
        <taxon>Anaeroplasmatales</taxon>
        <taxon>Anaeroplasmataceae</taxon>
        <taxon>Anaeroplasma</taxon>
    </lineage>
</organism>
<dbReference type="EMBL" id="QXEV01000056">
    <property type="protein sequence ID" value="RIA64094.1"/>
    <property type="molecule type" value="Genomic_DNA"/>
</dbReference>
<gene>
    <name evidence="2" type="ORF">EI71_02053</name>
</gene>
<proteinExistence type="predicted"/>
<protein>
    <submittedName>
        <fullName evidence="2">Uncharacterized protein</fullName>
    </submittedName>
</protein>
<reference evidence="2 3" key="1">
    <citation type="submission" date="2018-08" db="EMBL/GenBank/DDBJ databases">
        <title>Genomic Encyclopedia of Archaeal and Bacterial Type Strains, Phase II (KMG-II): from individual species to whole genera.</title>
        <authorList>
            <person name="Goeker M."/>
        </authorList>
    </citation>
    <scope>NUCLEOTIDE SEQUENCE [LARGE SCALE GENOMIC DNA]</scope>
    <source>
        <strain evidence="2 3">ATCC 27112</strain>
    </source>
</reference>
<evidence type="ECO:0000313" key="2">
    <source>
        <dbReference type="EMBL" id="RIA64094.1"/>
    </source>
</evidence>
<keyword evidence="1" id="KW-1133">Transmembrane helix</keyword>
<dbReference type="AlphaFoldDB" id="A0A397R1Q2"/>
<feature type="transmembrane region" description="Helical" evidence="1">
    <location>
        <begin position="12"/>
        <end position="35"/>
    </location>
</feature>
<dbReference type="OrthoDB" id="384842at2"/>
<keyword evidence="1" id="KW-0472">Membrane</keyword>
<keyword evidence="3" id="KW-1185">Reference proteome</keyword>
<comment type="caution">
    <text evidence="2">The sequence shown here is derived from an EMBL/GenBank/DDBJ whole genome shotgun (WGS) entry which is preliminary data.</text>
</comment>
<evidence type="ECO:0000256" key="1">
    <source>
        <dbReference type="SAM" id="Phobius"/>
    </source>
</evidence>
<dbReference type="Proteomes" id="UP000266506">
    <property type="component" value="Unassembled WGS sequence"/>
</dbReference>
<dbReference type="RefSeq" id="WP_119017077.1">
    <property type="nucleotide sequence ID" value="NZ_QXEV01000056.1"/>
</dbReference>
<evidence type="ECO:0000313" key="3">
    <source>
        <dbReference type="Proteomes" id="UP000266506"/>
    </source>
</evidence>
<name>A0A397R1Q2_9MOLU</name>
<accession>A0A397R1Q2</accession>
<dbReference type="InParanoid" id="A0A397R1Q2"/>
<sequence>MRKKYIFGKKLYISILTSIVVLMTTIATTFAWVGVFANSTFEQFDIEIKASSLEEYGIEISATGEENTFSDSISSSQIKRQILTNWGYRNVSMLTDESVDSLFSTLNMHQCTNTPILNSNNTIQKLGDFRTIENNITKQYYKFDIYIASTRFYEGNSSSSFLLDVYLNQGLLYSPVKKYDLIGPVPFPNSFVSPLNNLPIGINAITGNDEVPKTIYSSAAASARVAFEKYEVVAKGNPNLYEGKEPISTVIYTGDSYDYPTYDEVNNQYEFGGILPNDSNFAVMYYNYYDFVNAKNGISHVSVPNSIYSIRGVESSTADKTLHSNTNHLIDSENSNEKIGLTNMMKVTVSFWLEGWDADCYSILDRNPITLSLSFGIVNEDIF</sequence>
<keyword evidence="1" id="KW-0812">Transmembrane</keyword>